<dbReference type="EMBL" id="CP036271">
    <property type="protein sequence ID" value="QDT53089.1"/>
    <property type="molecule type" value="Genomic_DNA"/>
</dbReference>
<evidence type="ECO:0000313" key="4">
    <source>
        <dbReference type="Proteomes" id="UP000315700"/>
    </source>
</evidence>
<evidence type="ECO:0000259" key="2">
    <source>
        <dbReference type="Pfam" id="PF03364"/>
    </source>
</evidence>
<dbReference type="RefSeq" id="WP_145028004.1">
    <property type="nucleotide sequence ID" value="NZ_CP036271.1"/>
</dbReference>
<proteinExistence type="inferred from homology"/>
<dbReference type="OrthoDB" id="9793552at2"/>
<accession>A0A517SAD7</accession>
<dbReference type="SUPFAM" id="SSF55961">
    <property type="entry name" value="Bet v1-like"/>
    <property type="match status" value="1"/>
</dbReference>
<comment type="similarity">
    <text evidence="1">Belongs to the ribosome association toxin RatA family.</text>
</comment>
<evidence type="ECO:0000256" key="1">
    <source>
        <dbReference type="ARBA" id="ARBA00008918"/>
    </source>
</evidence>
<keyword evidence="4" id="KW-1185">Reference proteome</keyword>
<dbReference type="InterPro" id="IPR005031">
    <property type="entry name" value="COQ10_START"/>
</dbReference>
<organism evidence="3 4">
    <name type="scientific">Caulifigura coniformis</name>
    <dbReference type="NCBI Taxonomy" id="2527983"/>
    <lineage>
        <taxon>Bacteria</taxon>
        <taxon>Pseudomonadati</taxon>
        <taxon>Planctomycetota</taxon>
        <taxon>Planctomycetia</taxon>
        <taxon>Planctomycetales</taxon>
        <taxon>Planctomycetaceae</taxon>
        <taxon>Caulifigura</taxon>
    </lineage>
</organism>
<dbReference type="Gene3D" id="3.30.530.20">
    <property type="match status" value="1"/>
</dbReference>
<sequence length="171" mass="20185">MVTVRRGETGRGWLLETDLWVPQQRETVFSLFADAFQLEAITPPWLNFEVITPRPIAIAAGTRIDYRLRLHGIPIRWQSEITVWEPPFRFVDEQRRGPYRWWRHEHVFEELDGGTVCHDRVEYGVPGGWLANRLFVERDVKRIFEYRREVIPRVLEQSVSTRGGRDVSGRA</sequence>
<evidence type="ECO:0000313" key="3">
    <source>
        <dbReference type="EMBL" id="QDT53089.1"/>
    </source>
</evidence>
<dbReference type="CDD" id="cd07820">
    <property type="entry name" value="SRPBCC_3"/>
    <property type="match status" value="1"/>
</dbReference>
<name>A0A517SAD7_9PLAN</name>
<reference evidence="3 4" key="1">
    <citation type="submission" date="2019-02" db="EMBL/GenBank/DDBJ databases">
        <title>Deep-cultivation of Planctomycetes and their phenomic and genomic characterization uncovers novel biology.</title>
        <authorList>
            <person name="Wiegand S."/>
            <person name="Jogler M."/>
            <person name="Boedeker C."/>
            <person name="Pinto D."/>
            <person name="Vollmers J."/>
            <person name="Rivas-Marin E."/>
            <person name="Kohn T."/>
            <person name="Peeters S.H."/>
            <person name="Heuer A."/>
            <person name="Rast P."/>
            <person name="Oberbeckmann S."/>
            <person name="Bunk B."/>
            <person name="Jeske O."/>
            <person name="Meyerdierks A."/>
            <person name="Storesund J.E."/>
            <person name="Kallscheuer N."/>
            <person name="Luecker S."/>
            <person name="Lage O.M."/>
            <person name="Pohl T."/>
            <person name="Merkel B.J."/>
            <person name="Hornburger P."/>
            <person name="Mueller R.-W."/>
            <person name="Bruemmer F."/>
            <person name="Labrenz M."/>
            <person name="Spormann A.M."/>
            <person name="Op den Camp H."/>
            <person name="Overmann J."/>
            <person name="Amann R."/>
            <person name="Jetten M.S.M."/>
            <person name="Mascher T."/>
            <person name="Medema M.H."/>
            <person name="Devos D.P."/>
            <person name="Kaster A.-K."/>
            <person name="Ovreas L."/>
            <person name="Rohde M."/>
            <person name="Galperin M.Y."/>
            <person name="Jogler C."/>
        </authorList>
    </citation>
    <scope>NUCLEOTIDE SEQUENCE [LARGE SCALE GENOMIC DNA]</scope>
    <source>
        <strain evidence="3 4">Pan44</strain>
    </source>
</reference>
<dbReference type="Pfam" id="PF03364">
    <property type="entry name" value="Polyketide_cyc"/>
    <property type="match status" value="1"/>
</dbReference>
<gene>
    <name evidence="3" type="ORF">Pan44_11040</name>
</gene>
<feature type="domain" description="Coenzyme Q-binding protein COQ10 START" evidence="2">
    <location>
        <begin position="22"/>
        <end position="135"/>
    </location>
</feature>
<dbReference type="InParanoid" id="A0A517SAD7"/>
<dbReference type="Proteomes" id="UP000315700">
    <property type="component" value="Chromosome"/>
</dbReference>
<dbReference type="InterPro" id="IPR023393">
    <property type="entry name" value="START-like_dom_sf"/>
</dbReference>
<protein>
    <recommendedName>
        <fullName evidence="2">Coenzyme Q-binding protein COQ10 START domain-containing protein</fullName>
    </recommendedName>
</protein>
<dbReference type="KEGG" id="ccos:Pan44_11040"/>
<dbReference type="AlphaFoldDB" id="A0A517SAD7"/>